<feature type="compositionally biased region" description="Gly residues" evidence="1">
    <location>
        <begin position="405"/>
        <end position="427"/>
    </location>
</feature>
<comment type="caution">
    <text evidence="5">The sequence shown here is derived from an EMBL/GenBank/DDBJ whole genome shotgun (WGS) entry which is preliminary data.</text>
</comment>
<dbReference type="PANTHER" id="PTHR12295:SF30">
    <property type="entry name" value="PROTEIN FURRY"/>
    <property type="match status" value="1"/>
</dbReference>
<evidence type="ECO:0000259" key="2">
    <source>
        <dbReference type="Pfam" id="PF14225"/>
    </source>
</evidence>
<feature type="region of interest" description="Disordered" evidence="1">
    <location>
        <begin position="1276"/>
        <end position="1302"/>
    </location>
</feature>
<dbReference type="GO" id="GO:0031175">
    <property type="term" value="P:neuron projection development"/>
    <property type="evidence" value="ECO:0007669"/>
    <property type="project" value="TreeGrafter"/>
</dbReference>
<name>A0AAE1P4Q5_9EUCA</name>
<feature type="region of interest" description="Disordered" evidence="1">
    <location>
        <begin position="350"/>
        <end position="384"/>
    </location>
</feature>
<feature type="region of interest" description="Disordered" evidence="1">
    <location>
        <begin position="399"/>
        <end position="472"/>
    </location>
</feature>
<accession>A0AAE1P4Q5</accession>
<reference evidence="5" key="1">
    <citation type="submission" date="2023-11" db="EMBL/GenBank/DDBJ databases">
        <title>Genome assemblies of two species of porcelain crab, Petrolisthes cinctipes and Petrolisthes manimaculis (Anomura: Porcellanidae).</title>
        <authorList>
            <person name="Angst P."/>
        </authorList>
    </citation>
    <scope>NUCLEOTIDE SEQUENCE</scope>
    <source>
        <strain evidence="5">PB745_02</strain>
        <tissue evidence="5">Gill</tissue>
    </source>
</reference>
<feature type="compositionally biased region" description="Low complexity" evidence="1">
    <location>
        <begin position="1841"/>
        <end position="1877"/>
    </location>
</feature>
<feature type="region of interest" description="Disordered" evidence="1">
    <location>
        <begin position="618"/>
        <end position="643"/>
    </location>
</feature>
<evidence type="ECO:0000313" key="6">
    <source>
        <dbReference type="Proteomes" id="UP001292094"/>
    </source>
</evidence>
<gene>
    <name evidence="5" type="ORF">Pmani_027179</name>
</gene>
<feature type="compositionally biased region" description="Low complexity" evidence="1">
    <location>
        <begin position="1489"/>
        <end position="1511"/>
    </location>
</feature>
<feature type="domain" description="Protein furry C-terminal" evidence="4">
    <location>
        <begin position="1559"/>
        <end position="1801"/>
    </location>
</feature>
<feature type="compositionally biased region" description="Low complexity" evidence="1">
    <location>
        <begin position="912"/>
        <end position="923"/>
    </location>
</feature>
<evidence type="ECO:0000256" key="1">
    <source>
        <dbReference type="SAM" id="MobiDB-lite"/>
    </source>
</evidence>
<feature type="domain" description="Protein furry C-terminal" evidence="4">
    <location>
        <begin position="1329"/>
        <end position="1446"/>
    </location>
</feature>
<feature type="domain" description="Cell morphogenesis protein C-terminal" evidence="2">
    <location>
        <begin position="950"/>
        <end position="1202"/>
    </location>
</feature>
<keyword evidence="6" id="KW-1185">Reference proteome</keyword>
<dbReference type="PANTHER" id="PTHR12295">
    <property type="entry name" value="FURRY-RELATED"/>
    <property type="match status" value="1"/>
</dbReference>
<evidence type="ECO:0000259" key="3">
    <source>
        <dbReference type="Pfam" id="PF14228"/>
    </source>
</evidence>
<feature type="region of interest" description="Disordered" evidence="1">
    <location>
        <begin position="1797"/>
        <end position="1877"/>
    </location>
</feature>
<feature type="compositionally biased region" description="Basic residues" evidence="1">
    <location>
        <begin position="899"/>
        <end position="910"/>
    </location>
</feature>
<dbReference type="Pfam" id="PF19421">
    <property type="entry name" value="Fry_C"/>
    <property type="match status" value="3"/>
</dbReference>
<feature type="compositionally biased region" description="Polar residues" evidence="1">
    <location>
        <begin position="851"/>
        <end position="866"/>
    </location>
</feature>
<feature type="compositionally biased region" description="Gly residues" evidence="1">
    <location>
        <begin position="269"/>
        <end position="283"/>
    </location>
</feature>
<dbReference type="GO" id="GO:0030427">
    <property type="term" value="C:site of polarized growth"/>
    <property type="evidence" value="ECO:0007669"/>
    <property type="project" value="TreeGrafter"/>
</dbReference>
<feature type="region of interest" description="Disordered" evidence="1">
    <location>
        <begin position="835"/>
        <end position="923"/>
    </location>
</feature>
<feature type="domain" description="Cell morphogenesis central region" evidence="3">
    <location>
        <begin position="156"/>
        <end position="239"/>
    </location>
</feature>
<feature type="region of interest" description="Disordered" evidence="1">
    <location>
        <begin position="1"/>
        <end position="33"/>
    </location>
</feature>
<evidence type="ECO:0000313" key="5">
    <source>
        <dbReference type="EMBL" id="KAK4300625.1"/>
    </source>
</evidence>
<feature type="domain" description="Cell morphogenesis central region" evidence="3">
    <location>
        <begin position="661"/>
        <end position="771"/>
    </location>
</feature>
<dbReference type="InterPro" id="IPR025481">
    <property type="entry name" value="Cell_Morphogen_C"/>
</dbReference>
<organism evidence="5 6">
    <name type="scientific">Petrolisthes manimaculis</name>
    <dbReference type="NCBI Taxonomy" id="1843537"/>
    <lineage>
        <taxon>Eukaryota</taxon>
        <taxon>Metazoa</taxon>
        <taxon>Ecdysozoa</taxon>
        <taxon>Arthropoda</taxon>
        <taxon>Crustacea</taxon>
        <taxon>Multicrustacea</taxon>
        <taxon>Malacostraca</taxon>
        <taxon>Eumalacostraca</taxon>
        <taxon>Eucarida</taxon>
        <taxon>Decapoda</taxon>
        <taxon>Pleocyemata</taxon>
        <taxon>Anomura</taxon>
        <taxon>Galatheoidea</taxon>
        <taxon>Porcellanidae</taxon>
        <taxon>Petrolisthes</taxon>
    </lineage>
</organism>
<feature type="domain" description="Cell morphogenesis central region" evidence="3">
    <location>
        <begin position="500"/>
        <end position="566"/>
    </location>
</feature>
<feature type="region of interest" description="Disordered" evidence="1">
    <location>
        <begin position="1368"/>
        <end position="1402"/>
    </location>
</feature>
<feature type="compositionally biased region" description="Acidic residues" evidence="1">
    <location>
        <begin position="1821"/>
        <end position="1836"/>
    </location>
</feature>
<protein>
    <recommendedName>
        <fullName evidence="7">Protein furry</fullName>
    </recommendedName>
</protein>
<feature type="compositionally biased region" description="Polar residues" evidence="1">
    <location>
        <begin position="1368"/>
        <end position="1385"/>
    </location>
</feature>
<evidence type="ECO:0000259" key="4">
    <source>
        <dbReference type="Pfam" id="PF19421"/>
    </source>
</evidence>
<dbReference type="EMBL" id="JAWZYT010003020">
    <property type="protein sequence ID" value="KAK4300625.1"/>
    <property type="molecule type" value="Genomic_DNA"/>
</dbReference>
<feature type="compositionally biased region" description="Basic and acidic residues" evidence="1">
    <location>
        <begin position="300"/>
        <end position="309"/>
    </location>
</feature>
<evidence type="ECO:0008006" key="7">
    <source>
        <dbReference type="Google" id="ProtNLM"/>
    </source>
</evidence>
<dbReference type="GO" id="GO:0000902">
    <property type="term" value="P:cell morphogenesis"/>
    <property type="evidence" value="ECO:0007669"/>
    <property type="project" value="InterPro"/>
</dbReference>
<feature type="compositionally biased region" description="Low complexity" evidence="1">
    <location>
        <begin position="1276"/>
        <end position="1287"/>
    </location>
</feature>
<proteinExistence type="predicted"/>
<dbReference type="Pfam" id="PF14228">
    <property type="entry name" value="MOR2-PAG1_mid"/>
    <property type="match status" value="3"/>
</dbReference>
<dbReference type="InterPro" id="IPR045842">
    <property type="entry name" value="Fry_C"/>
</dbReference>
<feature type="region of interest" description="Disordered" evidence="1">
    <location>
        <begin position="262"/>
        <end position="329"/>
    </location>
</feature>
<dbReference type="GO" id="GO:0005938">
    <property type="term" value="C:cell cortex"/>
    <property type="evidence" value="ECO:0007669"/>
    <property type="project" value="TreeGrafter"/>
</dbReference>
<dbReference type="InterPro" id="IPR029473">
    <property type="entry name" value="MOR2-PAG1_mid"/>
</dbReference>
<feature type="domain" description="Protein furry C-terminal" evidence="4">
    <location>
        <begin position="1230"/>
        <end position="1264"/>
    </location>
</feature>
<dbReference type="Pfam" id="PF14225">
    <property type="entry name" value="MOR2-PAG1_C"/>
    <property type="match status" value="1"/>
</dbReference>
<feature type="region of interest" description="Disordered" evidence="1">
    <location>
        <begin position="1442"/>
        <end position="1571"/>
    </location>
</feature>
<feature type="compositionally biased region" description="Polar residues" evidence="1">
    <location>
        <begin position="358"/>
        <end position="370"/>
    </location>
</feature>
<feature type="compositionally biased region" description="Basic and acidic residues" evidence="1">
    <location>
        <begin position="883"/>
        <end position="898"/>
    </location>
</feature>
<dbReference type="Proteomes" id="UP001292094">
    <property type="component" value="Unassembled WGS sequence"/>
</dbReference>
<sequence length="1988" mass="216931">MHGRKGREGLERVEGDVRQKQENESDRKRGNEGEEKRMLCVRVYQRNRQTRKRRESSTLDVLLSSTYSRSQLYLSKQLALLHPELTMPMFSEISYRVQTARCSVRQMLLHYLLPWLYNMELVDPSTPTAPHTAPYCQYYGEEGRGRREGWGSAEATEMVLNNLFYITAKLGEDHPKEVEELWSALCNCWPNNLRVIIRYLFIITGMAATELLPYAKRVVVYVARARPDRLVEELMAEMGTVETLNCVIERTETPPFFRLTSMRKTSSHGEGGGVGGTGTGQQDGAGSERGTLHTKRHSGDHHDLPRERYSPLVSREQRSAPGSIRSMSSIGSGVSSVIAAATAASGLEGPIAPARSSRPGSSLAAQSQHATVAEDFSQVDGSAPQDDNFAVLRAQNSPSVTAASGGSGEGGVGTVSAGTAGGGGTTTGPGSTTSGAAGGVAGSTARTERTSVGGGGAGDDGSERYEPPRPLPLPMPEYGGYFAPLTEYLPDSSQPITAFHRCNVAVMLICEVIVAGVDVDCHSVDWSIHVPLMLHIITLGLDHTRPLVHHHCKTLLTHLLTVVGDHGDHLGVARVLLNNKTTQLGYGLVPNSVFTHNTNFTEEPPSDPAPPIVAAPPGFENTPDPCEVEAEQSGPGGGGPTTLLVTSEEDAVSSSTGLEHHTQDDLQHIIMALIDFIAYSKSQPLWAYEDITSRQFSIKSADQLSNFVRHVVNVFSRSLPHTHLEERWAQIALHLALSCSSRHYAGRSLQVFRSLHVSMSSRMLSDLLSRLVETVAEQGEDMQGYVTELMLTLEAAVDALDSDFRPIEFVRELFKSTPNLNNKDRNKGPLGYGMMGHFYSGTSGQPPPQAPTTSPGGHIRSTSYSISYGRGKPLASPTADIKVQPEMRGRSGTDVDSRMRHHHNQHHGHHYSSSASAAAAATNLARSRSAQSLKQLADQSSADDKMTVLAQLFWISVSVLESDYEYEFLLAMRLLDKVLSRLPLDRPDCRDKVEKLQQQLKWKDFPGVHALLLKGCTSGTTYEPTIALLSRFTQLTDLQVVDPTQSRGFATNVIALLPYMLCHYEDASPLCIQAAENIAQVCNEKGKQLENLATVMTLYSRRNFSKESFQWTKCVVKYLHDTYAHLSLSLMAFLVEVLEKGPASVQNPILNILHCMLHYIDINTAAAQLVNGDLLRVIAKYIEGSHWKEALRILKMAVTRSSALVVPPASSHTHYWDHHVFSDIESHFKKELPGRTMEFTFDVSQTPIIGRRYLKGAQAEAGLSVVGVAGPGQASAGSSTVSSATGDSLREQDGVSSEGSVSVGLDMGDAACSSPRRSFSISAADTSHLAGWKKPWLSQARTRECLVNLLNTCGQRVGLPKSPSVIFSQSSELERQSSMASSTEEVSVAPGDNNDRTADDMTSSEKQFAVFKDFDFLEYELESQGEESVDNFNLWGVRRRSPSNLGDPDPSSGSLPEEAPPRPPDLPHHSRKAVPGPSTEVEWWEEEGSVSPVDDASLGPSERSGSSSLNHSLHRHHSHQDPPCSPAATTPVMAPPKLNLNTSAAHRPPSPTSMSDHSESSDGDLGDMTPCNAPASSLATLLFRPARQPDHLEDAWRTHLSALMAPDAPALLRPTRTCTLFNTMFTEIVIKFSEVVTDSSQYLNEASDLLPRYIAFLHHMEVGVEGLVPLTYVYVDSALLAGTQLTHRFRSTFIALHQHLDTYLDKRESATVCLDGIKSMVKLQSLGESLPELCPDEQHTDLCRCLHKLHFQLSLLYETYAKLILALLHAAKATQQVSDHSVELSTLQGKLLAAAEQLDATPPTSPTRTSQAMPPERELPEGEEGECESVGGEESEGGSGCESSLGRTEGGSPISSSSLGSQSLDLPVVTPTPTTQPEAEHQLLQLVADQRWVAALQFVRQHRSLWDHEPANPHPHHDIMIILNTYCTYLADKKPGMIAVCGSEAELVETTARLTEANMSALADLRVIEQAPRSSHNTLESVMRKTEC</sequence>
<dbReference type="InterPro" id="IPR039867">
    <property type="entry name" value="Furry/Tao3/Mor2"/>
</dbReference>